<accession>A0ABC8T2K0</accession>
<dbReference type="InterPro" id="IPR014895">
    <property type="entry name" value="Alginate_lyase_2"/>
</dbReference>
<evidence type="ECO:0000256" key="1">
    <source>
        <dbReference type="SAM" id="SignalP"/>
    </source>
</evidence>
<feature type="signal peptide" evidence="1">
    <location>
        <begin position="1"/>
        <end position="23"/>
    </location>
</feature>
<dbReference type="EMBL" id="CAUOFW020003647">
    <property type="protein sequence ID" value="CAK9161232.1"/>
    <property type="molecule type" value="Genomic_DNA"/>
</dbReference>
<evidence type="ECO:0000313" key="4">
    <source>
        <dbReference type="Proteomes" id="UP001642360"/>
    </source>
</evidence>
<dbReference type="Pfam" id="PF08787">
    <property type="entry name" value="Alginate_lyase2"/>
    <property type="match status" value="1"/>
</dbReference>
<reference evidence="3 4" key="1">
    <citation type="submission" date="2024-02" db="EMBL/GenBank/DDBJ databases">
        <authorList>
            <person name="Vignale AGUSTIN F."/>
            <person name="Sosa J E."/>
            <person name="Modenutti C."/>
        </authorList>
    </citation>
    <scope>NUCLEOTIDE SEQUENCE [LARGE SCALE GENOMIC DNA]</scope>
</reference>
<sequence>MITFYHPLAFFCFSFLRIYQGIAWGPIDPTKGFISLPFNTSYYHIQKPYDVPEDQRYSFIDGVHKLWVYATDKPHTLTSQTKPRTEIAIQGYNYSSGVWQFEGYGYVPFGTTGVCIMQVFGATPPRATTLMVRVYNGSLMYYQSMVLVPYI</sequence>
<evidence type="ECO:0000313" key="3">
    <source>
        <dbReference type="EMBL" id="CAK9161232.1"/>
    </source>
</evidence>
<dbReference type="PANTHER" id="PTHR33681:SF20">
    <property type="entry name" value="ALGINATE LYASE 2 DOMAIN-CONTAINING PROTEIN"/>
    <property type="match status" value="1"/>
</dbReference>
<dbReference type="SUPFAM" id="SSF49899">
    <property type="entry name" value="Concanavalin A-like lectins/glucanases"/>
    <property type="match status" value="1"/>
</dbReference>
<organism evidence="3 4">
    <name type="scientific">Ilex paraguariensis</name>
    <name type="common">yerba mate</name>
    <dbReference type="NCBI Taxonomy" id="185542"/>
    <lineage>
        <taxon>Eukaryota</taxon>
        <taxon>Viridiplantae</taxon>
        <taxon>Streptophyta</taxon>
        <taxon>Embryophyta</taxon>
        <taxon>Tracheophyta</taxon>
        <taxon>Spermatophyta</taxon>
        <taxon>Magnoliopsida</taxon>
        <taxon>eudicotyledons</taxon>
        <taxon>Gunneridae</taxon>
        <taxon>Pentapetalae</taxon>
        <taxon>asterids</taxon>
        <taxon>campanulids</taxon>
        <taxon>Aquifoliales</taxon>
        <taxon>Aquifoliaceae</taxon>
        <taxon>Ilex</taxon>
    </lineage>
</organism>
<dbReference type="InterPro" id="IPR013320">
    <property type="entry name" value="ConA-like_dom_sf"/>
</dbReference>
<dbReference type="PANTHER" id="PTHR33681">
    <property type="entry name" value="BINDING PROTEIN, PUTATIVE, EXPRESSED-RELATED"/>
    <property type="match status" value="1"/>
</dbReference>
<keyword evidence="1" id="KW-0732">Signal</keyword>
<keyword evidence="4" id="KW-1185">Reference proteome</keyword>
<evidence type="ECO:0000259" key="2">
    <source>
        <dbReference type="Pfam" id="PF08787"/>
    </source>
</evidence>
<feature type="domain" description="Alginate lyase 2" evidence="2">
    <location>
        <begin position="38"/>
        <end position="143"/>
    </location>
</feature>
<name>A0ABC8T2K0_9AQUA</name>
<dbReference type="Proteomes" id="UP001642360">
    <property type="component" value="Unassembled WGS sequence"/>
</dbReference>
<comment type="caution">
    <text evidence="3">The sequence shown here is derived from an EMBL/GenBank/DDBJ whole genome shotgun (WGS) entry which is preliminary data.</text>
</comment>
<gene>
    <name evidence="3" type="ORF">ILEXP_LOCUS30025</name>
</gene>
<proteinExistence type="predicted"/>
<dbReference type="AlphaFoldDB" id="A0ABC8T2K0"/>
<protein>
    <recommendedName>
        <fullName evidence="2">Alginate lyase 2 domain-containing protein</fullName>
    </recommendedName>
</protein>
<feature type="chain" id="PRO_5044836631" description="Alginate lyase 2 domain-containing protein" evidence="1">
    <location>
        <begin position="24"/>
        <end position="151"/>
    </location>
</feature>